<dbReference type="EMBL" id="CP138584">
    <property type="protein sequence ID" value="WPH00777.1"/>
    <property type="molecule type" value="Genomic_DNA"/>
</dbReference>
<dbReference type="SUPFAM" id="SSF50729">
    <property type="entry name" value="PH domain-like"/>
    <property type="match status" value="1"/>
</dbReference>
<dbReference type="Gene3D" id="2.30.29.30">
    <property type="entry name" value="Pleckstrin-homology domain (PH domain)/Phosphotyrosine-binding domain (PTB)"/>
    <property type="match status" value="1"/>
</dbReference>
<evidence type="ECO:0000256" key="1">
    <source>
        <dbReference type="ARBA" id="ARBA00004496"/>
    </source>
</evidence>
<dbReference type="AlphaFoldDB" id="A0AAQ3M2U4"/>
<evidence type="ECO:0000256" key="4">
    <source>
        <dbReference type="ARBA" id="ARBA00022664"/>
    </source>
</evidence>
<accession>A0AAQ3M2U4</accession>
<name>A0AAQ3M2U4_9PEZI</name>
<dbReference type="InterPro" id="IPR011993">
    <property type="entry name" value="PH-like_dom_sf"/>
</dbReference>
<feature type="region of interest" description="Disordered" evidence="5">
    <location>
        <begin position="1"/>
        <end position="37"/>
    </location>
</feature>
<evidence type="ECO:0000256" key="2">
    <source>
        <dbReference type="ARBA" id="ARBA00008778"/>
    </source>
</evidence>
<dbReference type="GO" id="GO:0006397">
    <property type="term" value="P:mRNA processing"/>
    <property type="evidence" value="ECO:0007669"/>
    <property type="project" value="UniProtKB-KW"/>
</dbReference>
<evidence type="ECO:0000313" key="6">
    <source>
        <dbReference type="EMBL" id="WPH00777.1"/>
    </source>
</evidence>
<dbReference type="InterPro" id="IPR010334">
    <property type="entry name" value="Dcp1"/>
</dbReference>
<dbReference type="CDD" id="cd13182">
    <property type="entry name" value="EVH1-like_Dcp1"/>
    <property type="match status" value="1"/>
</dbReference>
<evidence type="ECO:0000256" key="5">
    <source>
        <dbReference type="SAM" id="MobiDB-lite"/>
    </source>
</evidence>
<dbReference type="GO" id="GO:0000290">
    <property type="term" value="P:deadenylation-dependent decapping of nuclear-transcribed mRNA"/>
    <property type="evidence" value="ECO:0007669"/>
    <property type="project" value="InterPro"/>
</dbReference>
<keyword evidence="7" id="KW-1185">Reference proteome</keyword>
<gene>
    <name evidence="6" type="ORF">R9X50_00360700</name>
</gene>
<proteinExistence type="inferred from homology"/>
<keyword evidence="3" id="KW-0963">Cytoplasm</keyword>
<comment type="subcellular location">
    <subcellularLocation>
        <location evidence="1">Cytoplasm</location>
    </subcellularLocation>
</comment>
<evidence type="ECO:0000256" key="3">
    <source>
        <dbReference type="ARBA" id="ARBA00022490"/>
    </source>
</evidence>
<dbReference type="GO" id="GO:0000932">
    <property type="term" value="C:P-body"/>
    <property type="evidence" value="ECO:0007669"/>
    <property type="project" value="TreeGrafter"/>
</dbReference>
<dbReference type="PANTHER" id="PTHR16290">
    <property type="entry name" value="TRANSCRIPTION FACTOR SMIF DECAPPING ENZYME DCP1"/>
    <property type="match status" value="1"/>
</dbReference>
<evidence type="ECO:0000313" key="7">
    <source>
        <dbReference type="Proteomes" id="UP001303373"/>
    </source>
</evidence>
<reference evidence="6 7" key="1">
    <citation type="submission" date="2023-11" db="EMBL/GenBank/DDBJ databases">
        <title>An acidophilic fungus is an integral part of prey digestion in a carnivorous sundew plant.</title>
        <authorList>
            <person name="Tsai I.J."/>
        </authorList>
    </citation>
    <scope>NUCLEOTIDE SEQUENCE [LARGE SCALE GENOMIC DNA]</scope>
    <source>
        <strain evidence="6">169a</strain>
    </source>
</reference>
<evidence type="ECO:0008006" key="8">
    <source>
        <dbReference type="Google" id="ProtNLM"/>
    </source>
</evidence>
<protein>
    <recommendedName>
        <fullName evidence="8">PH domain-like protein</fullName>
    </recommendedName>
</protein>
<feature type="region of interest" description="Disordered" evidence="5">
    <location>
        <begin position="190"/>
        <end position="213"/>
    </location>
</feature>
<comment type="similarity">
    <text evidence="2">Belongs to the DCP1 family.</text>
</comment>
<dbReference type="Pfam" id="PF06058">
    <property type="entry name" value="DCP1"/>
    <property type="match status" value="1"/>
</dbReference>
<dbReference type="PANTHER" id="PTHR16290:SF0">
    <property type="entry name" value="DECAPPING PROTEIN 1, ISOFORM A"/>
    <property type="match status" value="1"/>
</dbReference>
<feature type="compositionally biased region" description="Low complexity" evidence="5">
    <location>
        <begin position="228"/>
        <end position="252"/>
    </location>
</feature>
<keyword evidence="4" id="KW-0507">mRNA processing</keyword>
<dbReference type="GO" id="GO:0008047">
    <property type="term" value="F:enzyme activator activity"/>
    <property type="evidence" value="ECO:0007669"/>
    <property type="project" value="InterPro"/>
</dbReference>
<sequence>MPSKRKTTRPAQAPAQSDYDTDVNLTDQAASLAPPPQRTNTELNLAVLRRYSPDVERIVSIAPFAVVYTFSPETQQWEKCGMEGTLFVCQLNGGKVDALPRYNVMLLNRKSLENFITELFSPEDIEITEEYVILQVIGDDGIPQIFGLWIFSEGDDGQNTRDIVGATIQECAMRAEHNRELMDAQGPVQDEQTFDLDGGAHDQPGQELKQPQAPITGQPVDLLQLFGQKPASQPAPPSFSQAPPVQQPPQQQVYEQPRFTSTSDTEFFRNTSSPAQHQVPENLPTYPSQQPPQANVLLDLFKK</sequence>
<feature type="region of interest" description="Disordered" evidence="5">
    <location>
        <begin position="228"/>
        <end position="303"/>
    </location>
</feature>
<feature type="compositionally biased region" description="Polar residues" evidence="5">
    <location>
        <begin position="258"/>
        <end position="276"/>
    </location>
</feature>
<organism evidence="6 7">
    <name type="scientific">Acrodontium crateriforme</name>
    <dbReference type="NCBI Taxonomy" id="150365"/>
    <lineage>
        <taxon>Eukaryota</taxon>
        <taxon>Fungi</taxon>
        <taxon>Dikarya</taxon>
        <taxon>Ascomycota</taxon>
        <taxon>Pezizomycotina</taxon>
        <taxon>Dothideomycetes</taxon>
        <taxon>Dothideomycetidae</taxon>
        <taxon>Mycosphaerellales</taxon>
        <taxon>Teratosphaeriaceae</taxon>
        <taxon>Acrodontium</taxon>
    </lineage>
</organism>
<dbReference type="GO" id="GO:0003729">
    <property type="term" value="F:mRNA binding"/>
    <property type="evidence" value="ECO:0007669"/>
    <property type="project" value="TreeGrafter"/>
</dbReference>
<dbReference type="Proteomes" id="UP001303373">
    <property type="component" value="Chromosome 5"/>
</dbReference>
<dbReference type="GO" id="GO:0031087">
    <property type="term" value="P:deadenylation-independent decapping of nuclear-transcribed mRNA"/>
    <property type="evidence" value="ECO:0007669"/>
    <property type="project" value="TreeGrafter"/>
</dbReference>